<dbReference type="Proteomes" id="UP001582793">
    <property type="component" value="Unassembled WGS sequence"/>
</dbReference>
<comment type="caution">
    <text evidence="1">The sequence shown here is derived from an EMBL/GenBank/DDBJ whole genome shotgun (WGS) entry which is preliminary data.</text>
</comment>
<reference evidence="1 2" key="1">
    <citation type="submission" date="2024-04" db="EMBL/GenBank/DDBJ databases">
        <title>Polymorphospora sp. isolated from Baiyangdian Lake in Xiong'an New Area.</title>
        <authorList>
            <person name="Zhang X."/>
            <person name="Liu J."/>
        </authorList>
    </citation>
    <scope>NUCLEOTIDE SEQUENCE [LARGE SCALE GENOMIC DNA]</scope>
    <source>
        <strain evidence="1 2">2-325</strain>
    </source>
</reference>
<organism evidence="1 2">
    <name type="scientific">Polymorphospora lycopeni</name>
    <dbReference type="NCBI Taxonomy" id="3140240"/>
    <lineage>
        <taxon>Bacteria</taxon>
        <taxon>Bacillati</taxon>
        <taxon>Actinomycetota</taxon>
        <taxon>Actinomycetes</taxon>
        <taxon>Micromonosporales</taxon>
        <taxon>Micromonosporaceae</taxon>
        <taxon>Polymorphospora</taxon>
    </lineage>
</organism>
<accession>A0ABV5CKI3</accession>
<keyword evidence="2" id="KW-1185">Reference proteome</keyword>
<protein>
    <submittedName>
        <fullName evidence="1">SitI3 family protein</fullName>
    </submittedName>
</protein>
<proteinExistence type="predicted"/>
<dbReference type="EMBL" id="JBCGDC010000010">
    <property type="protein sequence ID" value="MFB6392518.1"/>
    <property type="molecule type" value="Genomic_DNA"/>
</dbReference>
<evidence type="ECO:0000313" key="2">
    <source>
        <dbReference type="Proteomes" id="UP001582793"/>
    </source>
</evidence>
<sequence>MALQYTFQSRTRTGLAEALSVVAHEVAGQVVNDAEIERPGMRVTFQALDRGDARSTGEAIGFAPRMSVAFDLVNEGDHAERRTNLARMIRAVMSLLDLDRQDGMLLMDFEQIVLERIGKRLTLNSDWTNWSELPELATIAERYDRRPFPAPFL</sequence>
<dbReference type="NCBIfam" id="NF040657">
    <property type="entry name" value="immun_SitI3"/>
    <property type="match status" value="1"/>
</dbReference>
<gene>
    <name evidence="1" type="ORF">AAFH96_05300</name>
</gene>
<evidence type="ECO:0000313" key="1">
    <source>
        <dbReference type="EMBL" id="MFB6392518.1"/>
    </source>
</evidence>
<dbReference type="InterPro" id="IPR049799">
    <property type="entry name" value="SitI3-like"/>
</dbReference>
<dbReference type="RefSeq" id="WP_364217879.1">
    <property type="nucleotide sequence ID" value="NZ_JBCGDC010000010.1"/>
</dbReference>
<name>A0ABV5CKI3_9ACTN</name>